<dbReference type="RefSeq" id="WP_034878420.1">
    <property type="nucleotide sequence ID" value="NZ_JOKG01000004.1"/>
</dbReference>
<dbReference type="AlphaFoldDB" id="A0A081N3D7"/>
<sequence>MDNQLIIADFVMHKECISRLLRNLTAINEDHLGFAPETLNDAHLGTIRKLQHELEKVAELAGLDAQSIVEGDD</sequence>
<protein>
    <submittedName>
        <fullName evidence="1">Uncharacterized protein</fullName>
    </submittedName>
</protein>
<gene>
    <name evidence="1" type="ORF">GZ77_21265</name>
</gene>
<name>A0A081N3D7_9GAMM</name>
<dbReference type="Proteomes" id="UP000028006">
    <property type="component" value="Unassembled WGS sequence"/>
</dbReference>
<accession>A0A081N3D7</accession>
<organism evidence="1 2">
    <name type="scientific">Endozoicomonas montiporae</name>
    <dbReference type="NCBI Taxonomy" id="1027273"/>
    <lineage>
        <taxon>Bacteria</taxon>
        <taxon>Pseudomonadati</taxon>
        <taxon>Pseudomonadota</taxon>
        <taxon>Gammaproteobacteria</taxon>
        <taxon>Oceanospirillales</taxon>
        <taxon>Endozoicomonadaceae</taxon>
        <taxon>Endozoicomonas</taxon>
    </lineage>
</organism>
<evidence type="ECO:0000313" key="1">
    <source>
        <dbReference type="EMBL" id="KEQ12960.1"/>
    </source>
</evidence>
<proteinExistence type="predicted"/>
<keyword evidence="2" id="KW-1185">Reference proteome</keyword>
<reference evidence="1 2" key="1">
    <citation type="submission" date="2014-06" db="EMBL/GenBank/DDBJ databases">
        <title>Whole Genome Sequences of Three Symbiotic Endozoicomonas Bacteria.</title>
        <authorList>
            <person name="Neave M.J."/>
            <person name="Apprill A."/>
            <person name="Voolstra C.R."/>
        </authorList>
    </citation>
    <scope>NUCLEOTIDE SEQUENCE [LARGE SCALE GENOMIC DNA]</scope>
    <source>
        <strain evidence="1 2">LMG 24815</strain>
    </source>
</reference>
<dbReference type="EMBL" id="JOKG01000004">
    <property type="protein sequence ID" value="KEQ12960.1"/>
    <property type="molecule type" value="Genomic_DNA"/>
</dbReference>
<comment type="caution">
    <text evidence="1">The sequence shown here is derived from an EMBL/GenBank/DDBJ whole genome shotgun (WGS) entry which is preliminary data.</text>
</comment>
<evidence type="ECO:0000313" key="2">
    <source>
        <dbReference type="Proteomes" id="UP000028006"/>
    </source>
</evidence>